<evidence type="ECO:0000313" key="21">
    <source>
        <dbReference type="RefSeq" id="XP_035687478.1"/>
    </source>
</evidence>
<keyword evidence="8" id="KW-0564">Palmitate</keyword>
<keyword evidence="2" id="KW-1003">Cell membrane</keyword>
<dbReference type="InterPro" id="IPR000276">
    <property type="entry name" value="GPCR_Rhodpsn"/>
</dbReference>
<keyword evidence="3" id="KW-0597">Phosphoprotein</keyword>
<dbReference type="RefSeq" id="XP_035687477.1">
    <property type="nucleotide sequence ID" value="XM_035831584.1"/>
</dbReference>
<reference evidence="20 21" key="2">
    <citation type="submission" date="2025-04" db="UniProtKB">
        <authorList>
            <consortium name="RefSeq"/>
        </authorList>
    </citation>
    <scope>IDENTIFICATION</scope>
    <source>
        <strain evidence="20 21">S238N-H82</strain>
        <tissue evidence="20 21">Testes</tissue>
    </source>
</reference>
<dbReference type="GO" id="GO:0008188">
    <property type="term" value="F:neuropeptide receptor activity"/>
    <property type="evidence" value="ECO:0000318"/>
    <property type="project" value="GO_Central"/>
</dbReference>
<evidence type="ECO:0000256" key="15">
    <source>
        <dbReference type="ARBA" id="ARBA00077781"/>
    </source>
</evidence>
<dbReference type="PANTHER" id="PTHR45695:SF26">
    <property type="entry name" value="NEUROPEPTIDE CCHAMIDE-1 RECEPTOR"/>
    <property type="match status" value="1"/>
</dbReference>
<keyword evidence="5 17" id="KW-1133">Transmembrane helix</keyword>
<gene>
    <name evidence="20 21" type="primary">LOC118423431</name>
</gene>
<dbReference type="PANTHER" id="PTHR45695">
    <property type="entry name" value="LEUCOKININ RECEPTOR-RELATED"/>
    <property type="match status" value="1"/>
</dbReference>
<keyword evidence="6 16" id="KW-0297">G-protein coupled receptor</keyword>
<evidence type="ECO:0000256" key="16">
    <source>
        <dbReference type="RuleBase" id="RU000688"/>
    </source>
</evidence>
<feature type="transmembrane region" description="Helical" evidence="17">
    <location>
        <begin position="339"/>
        <end position="366"/>
    </location>
</feature>
<feature type="transmembrane region" description="Helical" evidence="17">
    <location>
        <begin position="106"/>
        <end position="127"/>
    </location>
</feature>
<keyword evidence="10 16" id="KW-0675">Receptor</keyword>
<feature type="transmembrane region" description="Helical" evidence="17">
    <location>
        <begin position="67"/>
        <end position="94"/>
    </location>
</feature>
<name>A0A9J7LR37_BRAFL</name>
<evidence type="ECO:0000256" key="4">
    <source>
        <dbReference type="ARBA" id="ARBA00022692"/>
    </source>
</evidence>
<dbReference type="GO" id="GO:0007186">
    <property type="term" value="P:G protein-coupled receptor signaling pathway"/>
    <property type="evidence" value="ECO:0000318"/>
    <property type="project" value="GO_Central"/>
</dbReference>
<dbReference type="InterPro" id="IPR001556">
    <property type="entry name" value="Bombsn_rcpt-like"/>
</dbReference>
<dbReference type="AlphaFoldDB" id="A0A9J7LR37"/>
<evidence type="ECO:0000256" key="1">
    <source>
        <dbReference type="ARBA" id="ARBA00004651"/>
    </source>
</evidence>
<keyword evidence="13" id="KW-0449">Lipoprotein</keyword>
<keyword evidence="12 16" id="KW-0807">Transducer</keyword>
<dbReference type="Proteomes" id="UP000001554">
    <property type="component" value="Chromosome 9"/>
</dbReference>
<dbReference type="SUPFAM" id="SSF81321">
    <property type="entry name" value="Family A G protein-coupled receptor-like"/>
    <property type="match status" value="1"/>
</dbReference>
<reference evidence="19" key="1">
    <citation type="journal article" date="2020" name="Nat. Ecol. Evol.">
        <title>Deeply conserved synteny resolves early events in vertebrate evolution.</title>
        <authorList>
            <person name="Simakov O."/>
            <person name="Marletaz F."/>
            <person name="Yue J.X."/>
            <person name="O'Connell B."/>
            <person name="Jenkins J."/>
            <person name="Brandt A."/>
            <person name="Calef R."/>
            <person name="Tung C.H."/>
            <person name="Huang T.K."/>
            <person name="Schmutz J."/>
            <person name="Satoh N."/>
            <person name="Yu J.K."/>
            <person name="Putnam N.H."/>
            <person name="Green R.E."/>
            <person name="Rokhsar D.S."/>
        </authorList>
    </citation>
    <scope>NUCLEOTIDE SEQUENCE [LARGE SCALE GENOMIC DNA]</scope>
    <source>
        <strain evidence="19">S238N-H82</strain>
    </source>
</reference>
<dbReference type="OrthoDB" id="10049706at2759"/>
<keyword evidence="9" id="KW-1015">Disulfide bond</keyword>
<keyword evidence="7 17" id="KW-0472">Membrane</keyword>
<evidence type="ECO:0000256" key="2">
    <source>
        <dbReference type="ARBA" id="ARBA00022475"/>
    </source>
</evidence>
<protein>
    <recommendedName>
        <fullName evidence="14">Gastrin-releasing peptide receptor</fullName>
    </recommendedName>
    <alternativeName>
        <fullName evidence="15">GRP-preferring bombesin receptor</fullName>
    </alternativeName>
</protein>
<comment type="subcellular location">
    <subcellularLocation>
        <location evidence="1">Cell membrane</location>
        <topology evidence="1">Multi-pass membrane protein</topology>
    </subcellularLocation>
</comment>
<evidence type="ECO:0000256" key="8">
    <source>
        <dbReference type="ARBA" id="ARBA00023139"/>
    </source>
</evidence>
<keyword evidence="11" id="KW-0325">Glycoprotein</keyword>
<evidence type="ECO:0000256" key="14">
    <source>
        <dbReference type="ARBA" id="ARBA00073996"/>
    </source>
</evidence>
<evidence type="ECO:0000256" key="12">
    <source>
        <dbReference type="ARBA" id="ARBA00023224"/>
    </source>
</evidence>
<feature type="transmembrane region" description="Helical" evidence="17">
    <location>
        <begin position="186"/>
        <end position="207"/>
    </location>
</feature>
<evidence type="ECO:0000256" key="9">
    <source>
        <dbReference type="ARBA" id="ARBA00023157"/>
    </source>
</evidence>
<dbReference type="InterPro" id="IPR017452">
    <property type="entry name" value="GPCR_Rhodpsn_7TM"/>
</dbReference>
<evidence type="ECO:0000313" key="19">
    <source>
        <dbReference type="Proteomes" id="UP000001554"/>
    </source>
</evidence>
<sequence length="430" mass="48074">MVSSSLLNSSQDSKDRIDSTGLVDQVVLAAWHSSDDYRNRTNLTQKAFQWASMGTSSDDDVGEPPKWALVIVAVIFSTIALTGILGNGTVIRIVWSNKTMRNVPNIFIASLAMADLLVLVSCVPITVANYFLGEYVFGDIMCKLTPFVQFTSIGVSIFTLTAMSYDRYRAIVKPMSLQANHALRRTNILAVSIWIGSMCLAIPDVVFSKVVELNITTFNDTNPNDTSVIFLRSCAPFPMEYKPLYPQAKALVQFTVMYCIPLITIGVFYVLIARHLILSARNMPCKNMSTVRQLEARKNVAKTVLILVAIFALCWLPVHIVNLWLWFSWGNSPLPPPPLVQFAGMVVSQGLMYSNSCVNPFALFLLSKSFRDLFKRYLLCCCITEAERKKQLEENAMRTLRYTALRRTVTTTNNTGMTRADTCLSTMTVL</sequence>
<dbReference type="Gene3D" id="1.20.1070.10">
    <property type="entry name" value="Rhodopsin 7-helix transmembrane proteins"/>
    <property type="match status" value="1"/>
</dbReference>
<evidence type="ECO:0000256" key="10">
    <source>
        <dbReference type="ARBA" id="ARBA00023170"/>
    </source>
</evidence>
<evidence type="ECO:0000256" key="3">
    <source>
        <dbReference type="ARBA" id="ARBA00022553"/>
    </source>
</evidence>
<feature type="transmembrane region" description="Helical" evidence="17">
    <location>
        <begin position="304"/>
        <end position="327"/>
    </location>
</feature>
<dbReference type="PRINTS" id="PR00358">
    <property type="entry name" value="BOMBESINR"/>
</dbReference>
<dbReference type="PROSITE" id="PS00237">
    <property type="entry name" value="G_PROTEIN_RECEP_F1_1"/>
    <property type="match status" value="1"/>
</dbReference>
<evidence type="ECO:0000256" key="7">
    <source>
        <dbReference type="ARBA" id="ARBA00023136"/>
    </source>
</evidence>
<proteinExistence type="inferred from homology"/>
<dbReference type="Pfam" id="PF00001">
    <property type="entry name" value="7tm_1"/>
    <property type="match status" value="1"/>
</dbReference>
<dbReference type="PRINTS" id="PR00237">
    <property type="entry name" value="GPCRRHODOPSN"/>
</dbReference>
<dbReference type="FunFam" id="1.20.1070.10:FF:000122">
    <property type="entry name" value="Gastrin-releasing peptide receptor"/>
    <property type="match status" value="1"/>
</dbReference>
<evidence type="ECO:0000256" key="13">
    <source>
        <dbReference type="ARBA" id="ARBA00023288"/>
    </source>
</evidence>
<evidence type="ECO:0000256" key="17">
    <source>
        <dbReference type="SAM" id="Phobius"/>
    </source>
</evidence>
<feature type="transmembrane region" description="Helical" evidence="17">
    <location>
        <begin position="250"/>
        <end position="272"/>
    </location>
</feature>
<keyword evidence="4 16" id="KW-0812">Transmembrane</keyword>
<evidence type="ECO:0000259" key="18">
    <source>
        <dbReference type="PROSITE" id="PS50262"/>
    </source>
</evidence>
<dbReference type="GO" id="GO:0005886">
    <property type="term" value="C:plasma membrane"/>
    <property type="evidence" value="ECO:0000318"/>
    <property type="project" value="GO_Central"/>
</dbReference>
<dbReference type="PROSITE" id="PS50262">
    <property type="entry name" value="G_PROTEIN_RECEP_F1_2"/>
    <property type="match status" value="1"/>
</dbReference>
<keyword evidence="19" id="KW-1185">Reference proteome</keyword>
<accession>A0A9J7LR37</accession>
<feature type="transmembrane region" description="Helical" evidence="17">
    <location>
        <begin position="147"/>
        <end position="165"/>
    </location>
</feature>
<comment type="similarity">
    <text evidence="16">Belongs to the G-protein coupled receptor 1 family.</text>
</comment>
<evidence type="ECO:0000313" key="20">
    <source>
        <dbReference type="RefSeq" id="XP_035687477.1"/>
    </source>
</evidence>
<feature type="domain" description="G-protein coupled receptors family 1 profile" evidence="18">
    <location>
        <begin position="86"/>
        <end position="363"/>
    </location>
</feature>
<evidence type="ECO:0000256" key="5">
    <source>
        <dbReference type="ARBA" id="ARBA00022989"/>
    </source>
</evidence>
<dbReference type="KEGG" id="bfo:118423431"/>
<dbReference type="OMA" id="HAFTTSH"/>
<dbReference type="GeneID" id="118423431"/>
<evidence type="ECO:0000256" key="6">
    <source>
        <dbReference type="ARBA" id="ARBA00023040"/>
    </source>
</evidence>
<evidence type="ECO:0000256" key="11">
    <source>
        <dbReference type="ARBA" id="ARBA00023180"/>
    </source>
</evidence>
<organism evidence="19 21">
    <name type="scientific">Branchiostoma floridae</name>
    <name type="common">Florida lancelet</name>
    <name type="synonym">Amphioxus</name>
    <dbReference type="NCBI Taxonomy" id="7739"/>
    <lineage>
        <taxon>Eukaryota</taxon>
        <taxon>Metazoa</taxon>
        <taxon>Chordata</taxon>
        <taxon>Cephalochordata</taxon>
        <taxon>Leptocardii</taxon>
        <taxon>Amphioxiformes</taxon>
        <taxon>Branchiostomatidae</taxon>
        <taxon>Branchiostoma</taxon>
    </lineage>
</organism>
<dbReference type="RefSeq" id="XP_035687478.1">
    <property type="nucleotide sequence ID" value="XM_035831585.1"/>
</dbReference>